<protein>
    <submittedName>
        <fullName evidence="2">Uncharacterized protein</fullName>
    </submittedName>
</protein>
<accession>A0A9P3H5Q7</accession>
<feature type="chain" id="PRO_5040334368" evidence="1">
    <location>
        <begin position="31"/>
        <end position="184"/>
    </location>
</feature>
<comment type="caution">
    <text evidence="2">The sequence shown here is derived from an EMBL/GenBank/DDBJ whole genome shotgun (WGS) entry which is preliminary data.</text>
</comment>
<evidence type="ECO:0000313" key="3">
    <source>
        <dbReference type="Proteomes" id="UP000827284"/>
    </source>
</evidence>
<dbReference type="AlphaFoldDB" id="A0A9P3H5Q7"/>
<proteinExistence type="predicted"/>
<gene>
    <name evidence="2" type="ORF">EMPS_02596</name>
</gene>
<dbReference type="OrthoDB" id="2443849at2759"/>
<evidence type="ECO:0000313" key="2">
    <source>
        <dbReference type="EMBL" id="GJJ70247.1"/>
    </source>
</evidence>
<dbReference type="EMBL" id="BQFW01000003">
    <property type="protein sequence ID" value="GJJ70247.1"/>
    <property type="molecule type" value="Genomic_DNA"/>
</dbReference>
<keyword evidence="3" id="KW-1185">Reference proteome</keyword>
<organism evidence="2 3">
    <name type="scientific">Entomortierella parvispora</name>
    <dbReference type="NCBI Taxonomy" id="205924"/>
    <lineage>
        <taxon>Eukaryota</taxon>
        <taxon>Fungi</taxon>
        <taxon>Fungi incertae sedis</taxon>
        <taxon>Mucoromycota</taxon>
        <taxon>Mortierellomycotina</taxon>
        <taxon>Mortierellomycetes</taxon>
        <taxon>Mortierellales</taxon>
        <taxon>Mortierellaceae</taxon>
        <taxon>Entomortierella</taxon>
    </lineage>
</organism>
<feature type="signal peptide" evidence="1">
    <location>
        <begin position="1"/>
        <end position="30"/>
    </location>
</feature>
<reference evidence="2" key="2">
    <citation type="journal article" date="2022" name="Microbiol. Resour. Announc.">
        <title>Whole-Genome Sequence of Entomortierella parvispora E1425, a Mucoromycotan Fungus Associated with Burkholderiaceae-Related Endosymbiotic Bacteria.</title>
        <authorList>
            <person name="Herlambang A."/>
            <person name="Guo Y."/>
            <person name="Takashima Y."/>
            <person name="Narisawa K."/>
            <person name="Ohta H."/>
            <person name="Nishizawa T."/>
        </authorList>
    </citation>
    <scope>NUCLEOTIDE SEQUENCE</scope>
    <source>
        <strain evidence="2">E1425</strain>
    </source>
</reference>
<name>A0A9P3H5Q7_9FUNG</name>
<sequence length="184" mass="18807">MPRLSSYSFAAMLVVVSLISASTNLSVADAQSTTKPQCAPLHTLYKEWVSPCTKNGTAIPNADSDQAWVPCICKPGFYPLASASENCMLTGTTEQHMITPANLDSLCKTYANYVEAAKQTADPQLGPALASATSIAAAAPTVSTPPGDDGNGSTSAGSRVDASLLVKVSAALTASVVLATALVL</sequence>
<evidence type="ECO:0000256" key="1">
    <source>
        <dbReference type="SAM" id="SignalP"/>
    </source>
</evidence>
<dbReference type="Proteomes" id="UP000827284">
    <property type="component" value="Unassembled WGS sequence"/>
</dbReference>
<keyword evidence="1" id="KW-0732">Signal</keyword>
<reference evidence="2" key="1">
    <citation type="submission" date="2021-11" db="EMBL/GenBank/DDBJ databases">
        <authorList>
            <person name="Herlambang A."/>
            <person name="Guo Y."/>
            <person name="Takashima Y."/>
            <person name="Nishizawa T."/>
        </authorList>
    </citation>
    <scope>NUCLEOTIDE SEQUENCE</scope>
    <source>
        <strain evidence="2">E1425</strain>
    </source>
</reference>